<dbReference type="PANTHER" id="PTHR43775">
    <property type="entry name" value="FATTY ACID SYNTHASE"/>
    <property type="match status" value="1"/>
</dbReference>
<name>A0ABW3E7Y2_9ACTN</name>
<feature type="non-terminal residue" evidence="4">
    <location>
        <position position="198"/>
    </location>
</feature>
<dbReference type="GO" id="GO:0016746">
    <property type="term" value="F:acyltransferase activity"/>
    <property type="evidence" value="ECO:0007669"/>
    <property type="project" value="UniProtKB-KW"/>
</dbReference>
<protein>
    <submittedName>
        <fullName evidence="4">Acyltransferase domain-containing protein</fullName>
    </submittedName>
</protein>
<feature type="non-terminal residue" evidence="4">
    <location>
        <position position="1"/>
    </location>
</feature>
<dbReference type="Gene3D" id="3.40.366.10">
    <property type="entry name" value="Malonyl-Coenzyme A Acyl Carrier Protein, domain 2"/>
    <property type="match status" value="1"/>
</dbReference>
<keyword evidence="5" id="KW-1185">Reference proteome</keyword>
<evidence type="ECO:0000259" key="3">
    <source>
        <dbReference type="SMART" id="SM00827"/>
    </source>
</evidence>
<evidence type="ECO:0000313" key="4">
    <source>
        <dbReference type="EMBL" id="MFD0891584.1"/>
    </source>
</evidence>
<dbReference type="InterPro" id="IPR016035">
    <property type="entry name" value="Acyl_Trfase/lysoPLipase"/>
</dbReference>
<feature type="domain" description="Malonyl-CoA:ACP transacylase (MAT)" evidence="3">
    <location>
        <begin position="1"/>
        <end position="171"/>
    </location>
</feature>
<dbReference type="InterPro" id="IPR001227">
    <property type="entry name" value="Ac_transferase_dom_sf"/>
</dbReference>
<sequence>SLPLPVERVRAELTRWEGRLNIGAVNGPDVTVVSGDADALDELIAHYEGEGVPVRRVQIDYASHSAHAETVRDRLLEFLPRYGAHATDVAFYSSVTGGLLDTATLDADYWYRNLRQTVEFDRAVRGALAAGHTVFVEVSPHPILSVGLRRILETATPASDGTVTGTLRRGDGDLDRFLRSLAHLHTHGVPVDWTATLR</sequence>
<dbReference type="SMART" id="SM00827">
    <property type="entry name" value="PKS_AT"/>
    <property type="match status" value="1"/>
</dbReference>
<dbReference type="PANTHER" id="PTHR43775:SF37">
    <property type="entry name" value="SI:DKEY-61P9.11"/>
    <property type="match status" value="1"/>
</dbReference>
<evidence type="ECO:0000313" key="5">
    <source>
        <dbReference type="Proteomes" id="UP001597024"/>
    </source>
</evidence>
<accession>A0ABW3E7Y2</accession>
<reference evidence="5" key="1">
    <citation type="journal article" date="2019" name="Int. J. Syst. Evol. Microbiol.">
        <title>The Global Catalogue of Microorganisms (GCM) 10K type strain sequencing project: providing services to taxonomists for standard genome sequencing and annotation.</title>
        <authorList>
            <consortium name="The Broad Institute Genomics Platform"/>
            <consortium name="The Broad Institute Genome Sequencing Center for Infectious Disease"/>
            <person name="Wu L."/>
            <person name="Ma J."/>
        </authorList>
    </citation>
    <scope>NUCLEOTIDE SEQUENCE [LARGE SCALE GENOMIC DNA]</scope>
    <source>
        <strain evidence="5">CCUG 62974</strain>
    </source>
</reference>
<keyword evidence="4" id="KW-0808">Transferase</keyword>
<dbReference type="Pfam" id="PF00698">
    <property type="entry name" value="Acyl_transf_1"/>
    <property type="match status" value="1"/>
</dbReference>
<dbReference type="InterPro" id="IPR050091">
    <property type="entry name" value="PKS_NRPS_Biosynth_Enz"/>
</dbReference>
<gene>
    <name evidence="4" type="ORF">ACFQ08_44140</name>
</gene>
<organism evidence="4 5">
    <name type="scientific">Streptosporangium algeriense</name>
    <dbReference type="NCBI Taxonomy" id="1682748"/>
    <lineage>
        <taxon>Bacteria</taxon>
        <taxon>Bacillati</taxon>
        <taxon>Actinomycetota</taxon>
        <taxon>Actinomycetes</taxon>
        <taxon>Streptosporangiales</taxon>
        <taxon>Streptosporangiaceae</taxon>
        <taxon>Streptosporangium</taxon>
    </lineage>
</organism>
<dbReference type="Gene3D" id="3.30.70.3290">
    <property type="match status" value="1"/>
</dbReference>
<comment type="caution">
    <text evidence="4">The sequence shown here is derived from an EMBL/GenBank/DDBJ whole genome shotgun (WGS) entry which is preliminary data.</text>
</comment>
<dbReference type="InterPro" id="IPR014043">
    <property type="entry name" value="Acyl_transferase_dom"/>
</dbReference>
<evidence type="ECO:0000256" key="1">
    <source>
        <dbReference type="ARBA" id="ARBA00022450"/>
    </source>
</evidence>
<keyword evidence="1" id="KW-0596">Phosphopantetheine</keyword>
<keyword evidence="2" id="KW-0597">Phosphoprotein</keyword>
<dbReference type="SUPFAM" id="SSF52151">
    <property type="entry name" value="FabD/lysophospholipase-like"/>
    <property type="match status" value="1"/>
</dbReference>
<proteinExistence type="predicted"/>
<keyword evidence="4" id="KW-0012">Acyltransferase</keyword>
<dbReference type="Proteomes" id="UP001597024">
    <property type="component" value="Unassembled WGS sequence"/>
</dbReference>
<dbReference type="InterPro" id="IPR016036">
    <property type="entry name" value="Malonyl_transacylase_ACP-bd"/>
</dbReference>
<dbReference type="EMBL" id="JBHTHX010003305">
    <property type="protein sequence ID" value="MFD0891584.1"/>
    <property type="molecule type" value="Genomic_DNA"/>
</dbReference>
<dbReference type="SUPFAM" id="SSF55048">
    <property type="entry name" value="Probable ACP-binding domain of malonyl-CoA ACP transacylase"/>
    <property type="match status" value="1"/>
</dbReference>
<evidence type="ECO:0000256" key="2">
    <source>
        <dbReference type="ARBA" id="ARBA00022553"/>
    </source>
</evidence>